<evidence type="ECO:0000313" key="1">
    <source>
        <dbReference type="EMBL" id="MCJ2542656.1"/>
    </source>
</evidence>
<dbReference type="EMBL" id="JAFIRA010000013">
    <property type="protein sequence ID" value="MCJ2542656.1"/>
    <property type="molecule type" value="Genomic_DNA"/>
</dbReference>
<keyword evidence="2" id="KW-1185">Reference proteome</keyword>
<comment type="caution">
    <text evidence="1">The sequence shown here is derived from an EMBL/GenBank/DDBJ whole genome shotgun (WGS) entry which is preliminary data.</text>
</comment>
<proteinExistence type="predicted"/>
<evidence type="ECO:0000313" key="2">
    <source>
        <dbReference type="Proteomes" id="UP000830835"/>
    </source>
</evidence>
<dbReference type="Proteomes" id="UP000830835">
    <property type="component" value="Unassembled WGS sequence"/>
</dbReference>
<accession>A0ABT0CA48</accession>
<organism evidence="1 2">
    <name type="scientific">Thermostichus vulcanus str. 'Rupite'</name>
    <dbReference type="NCBI Taxonomy" id="2813851"/>
    <lineage>
        <taxon>Bacteria</taxon>
        <taxon>Bacillati</taxon>
        <taxon>Cyanobacteriota</taxon>
        <taxon>Cyanophyceae</taxon>
        <taxon>Thermostichales</taxon>
        <taxon>Thermostichaceae</taxon>
        <taxon>Thermostichus</taxon>
    </lineage>
</organism>
<gene>
    <name evidence="1" type="ORF">JX360_07005</name>
</gene>
<name>A0ABT0CA48_THEVL</name>
<reference evidence="1" key="1">
    <citation type="submission" date="2021-02" db="EMBL/GenBank/DDBJ databases">
        <title>The CRISPR/cas machinery reduction and long-range gene transfer in the hot spring cyanobacterium Synechococcus.</title>
        <authorList>
            <person name="Dvorak P."/>
            <person name="Jahodarova E."/>
            <person name="Hasler P."/>
            <person name="Poulickova A."/>
        </authorList>
    </citation>
    <scope>NUCLEOTIDE SEQUENCE</scope>
    <source>
        <strain evidence="1">Rupite</strain>
    </source>
</reference>
<sequence>MRIVWERSIYGGNGRVPCIICGGWANPVQKQGHQVLLAVVYNDRGQIYGEACRSCVNLGAKGIKECLQERIARLRNQLQDLQELERGEVQLPSLEQELSAYLE</sequence>
<protein>
    <submittedName>
        <fullName evidence="1">Uncharacterized protein</fullName>
    </submittedName>
</protein>